<accession>A0A183U353</accession>
<dbReference type="AlphaFoldDB" id="A0A183U353"/>
<reference evidence="1 2" key="2">
    <citation type="submission" date="2018-11" db="EMBL/GenBank/DDBJ databases">
        <authorList>
            <consortium name="Pathogen Informatics"/>
        </authorList>
    </citation>
    <scope>NUCLEOTIDE SEQUENCE [LARGE SCALE GENOMIC DNA]</scope>
</reference>
<dbReference type="Proteomes" id="UP000050794">
    <property type="component" value="Unassembled WGS sequence"/>
</dbReference>
<name>A0A183U353_TOXCA</name>
<evidence type="ECO:0000313" key="1">
    <source>
        <dbReference type="EMBL" id="VDM28640.1"/>
    </source>
</evidence>
<dbReference type="EMBL" id="UYWY01003296">
    <property type="protein sequence ID" value="VDM28640.1"/>
    <property type="molecule type" value="Genomic_DNA"/>
</dbReference>
<proteinExistence type="predicted"/>
<protein>
    <submittedName>
        <fullName evidence="1 3">Uncharacterized protein</fullName>
    </submittedName>
</protein>
<reference evidence="3" key="1">
    <citation type="submission" date="2016-06" db="UniProtKB">
        <authorList>
            <consortium name="WormBaseParasite"/>
        </authorList>
    </citation>
    <scope>IDENTIFICATION</scope>
</reference>
<sequence>MLGVCDTPKLFTWLNDNPNGNGVTEENTSTNSVHDFPQQLRAPFSLEACSALNTLVTSVHAPLAEKYRES</sequence>
<gene>
    <name evidence="1" type="ORF">TCNE_LOCUS2923</name>
</gene>
<evidence type="ECO:0000313" key="2">
    <source>
        <dbReference type="Proteomes" id="UP000050794"/>
    </source>
</evidence>
<keyword evidence="2" id="KW-1185">Reference proteome</keyword>
<evidence type="ECO:0000313" key="3">
    <source>
        <dbReference type="WBParaSite" id="TCNE_0000292301-mRNA-1"/>
    </source>
</evidence>
<dbReference type="WBParaSite" id="TCNE_0000292301-mRNA-1">
    <property type="protein sequence ID" value="TCNE_0000292301-mRNA-1"/>
    <property type="gene ID" value="TCNE_0000292301"/>
</dbReference>
<organism evidence="2 3">
    <name type="scientific">Toxocara canis</name>
    <name type="common">Canine roundworm</name>
    <dbReference type="NCBI Taxonomy" id="6265"/>
    <lineage>
        <taxon>Eukaryota</taxon>
        <taxon>Metazoa</taxon>
        <taxon>Ecdysozoa</taxon>
        <taxon>Nematoda</taxon>
        <taxon>Chromadorea</taxon>
        <taxon>Rhabditida</taxon>
        <taxon>Spirurina</taxon>
        <taxon>Ascaridomorpha</taxon>
        <taxon>Ascaridoidea</taxon>
        <taxon>Toxocaridae</taxon>
        <taxon>Toxocara</taxon>
    </lineage>
</organism>